<accession>A0ABP7GVZ3</accession>
<evidence type="ECO:0000256" key="1">
    <source>
        <dbReference type="ARBA" id="ARBA00004141"/>
    </source>
</evidence>
<feature type="transmembrane region" description="Helical" evidence="5">
    <location>
        <begin position="94"/>
        <end position="116"/>
    </location>
</feature>
<dbReference type="Pfam" id="PF05105">
    <property type="entry name" value="Phage_holin_4_1"/>
    <property type="match status" value="1"/>
</dbReference>
<dbReference type="EMBL" id="BAABDU010000004">
    <property type="protein sequence ID" value="GAA3773792.1"/>
    <property type="molecule type" value="Genomic_DNA"/>
</dbReference>
<evidence type="ECO:0000313" key="7">
    <source>
        <dbReference type="Proteomes" id="UP001500748"/>
    </source>
</evidence>
<reference evidence="7" key="1">
    <citation type="journal article" date="2019" name="Int. J. Syst. Evol. Microbiol.">
        <title>The Global Catalogue of Microorganisms (GCM) 10K type strain sequencing project: providing services to taxonomists for standard genome sequencing and annotation.</title>
        <authorList>
            <consortium name="The Broad Institute Genomics Platform"/>
            <consortium name="The Broad Institute Genome Sequencing Center for Infectious Disease"/>
            <person name="Wu L."/>
            <person name="Ma J."/>
        </authorList>
    </citation>
    <scope>NUCLEOTIDE SEQUENCE [LARGE SCALE GENOMIC DNA]</scope>
    <source>
        <strain evidence="7">JCM 17337</strain>
    </source>
</reference>
<proteinExistence type="predicted"/>
<protein>
    <recommendedName>
        <fullName evidence="8">Holin family protein</fullName>
    </recommendedName>
</protein>
<keyword evidence="3 5" id="KW-1133">Transmembrane helix</keyword>
<sequence length="159" mass="18427">MKIMIQKILEYLNELKLLLYLIFIYLEMDTGIVRVLFYLMVMDTFLGVTKTIVLNNLFSFKKLALGFVSKLAVLLIPTALALMSKGLNYDFDWFVTIVMDLLIVSDGISIISNIIAIKTKKEVENFDAMTLILKSIRNRLIQLFKRLLITIDPKYHIEK</sequence>
<comment type="caution">
    <text evidence="6">The sequence shown here is derived from an EMBL/GenBank/DDBJ whole genome shotgun (WGS) entry which is preliminary data.</text>
</comment>
<evidence type="ECO:0000256" key="2">
    <source>
        <dbReference type="ARBA" id="ARBA00022692"/>
    </source>
</evidence>
<comment type="subcellular location">
    <subcellularLocation>
        <location evidence="1">Membrane</location>
        <topology evidence="1">Multi-pass membrane protein</topology>
    </subcellularLocation>
</comment>
<evidence type="ECO:0008006" key="8">
    <source>
        <dbReference type="Google" id="ProtNLM"/>
    </source>
</evidence>
<name>A0ABP7GVZ3_9FLAO</name>
<organism evidence="6 7">
    <name type="scientific">Flavobacterium ginsengiterrae</name>
    <dbReference type="NCBI Taxonomy" id="871695"/>
    <lineage>
        <taxon>Bacteria</taxon>
        <taxon>Pseudomonadati</taxon>
        <taxon>Bacteroidota</taxon>
        <taxon>Flavobacteriia</taxon>
        <taxon>Flavobacteriales</taxon>
        <taxon>Flavobacteriaceae</taxon>
        <taxon>Flavobacterium</taxon>
    </lineage>
</organism>
<gene>
    <name evidence="6" type="ORF">GCM10022423_30580</name>
</gene>
<evidence type="ECO:0000256" key="3">
    <source>
        <dbReference type="ARBA" id="ARBA00022989"/>
    </source>
</evidence>
<dbReference type="Proteomes" id="UP001500748">
    <property type="component" value="Unassembled WGS sequence"/>
</dbReference>
<feature type="transmembrane region" description="Helical" evidence="5">
    <location>
        <begin position="63"/>
        <end position="82"/>
    </location>
</feature>
<keyword evidence="7" id="KW-1185">Reference proteome</keyword>
<keyword evidence="4 5" id="KW-0472">Membrane</keyword>
<feature type="transmembrane region" description="Helical" evidence="5">
    <location>
        <begin position="17"/>
        <end position="42"/>
    </location>
</feature>
<evidence type="ECO:0000256" key="5">
    <source>
        <dbReference type="SAM" id="Phobius"/>
    </source>
</evidence>
<dbReference type="InterPro" id="IPR006480">
    <property type="entry name" value="Phage_holin_4_1"/>
</dbReference>
<keyword evidence="2 5" id="KW-0812">Transmembrane</keyword>
<evidence type="ECO:0000313" key="6">
    <source>
        <dbReference type="EMBL" id="GAA3773792.1"/>
    </source>
</evidence>
<evidence type="ECO:0000256" key="4">
    <source>
        <dbReference type="ARBA" id="ARBA00023136"/>
    </source>
</evidence>